<dbReference type="Gene3D" id="1.10.8.270">
    <property type="entry name" value="putative rabgap domain of human tbc1 domain family member 14 like domains"/>
    <property type="match status" value="1"/>
</dbReference>
<dbReference type="Gene3D" id="1.10.472.80">
    <property type="entry name" value="Ypt/Rab-GAP domain of gyp1p, domain 3"/>
    <property type="match status" value="1"/>
</dbReference>
<accession>A9V6D2</accession>
<feature type="coiled-coil region" evidence="1">
    <location>
        <begin position="153"/>
        <end position="180"/>
    </location>
</feature>
<dbReference type="InterPro" id="IPR035969">
    <property type="entry name" value="Rab-GAP_TBC_sf"/>
</dbReference>
<dbReference type="GeneID" id="5893522"/>
<reference evidence="3 4" key="1">
    <citation type="journal article" date="2008" name="Nature">
        <title>The genome of the choanoflagellate Monosiga brevicollis and the origin of metazoans.</title>
        <authorList>
            <consortium name="JGI Sequencing"/>
            <person name="King N."/>
            <person name="Westbrook M.J."/>
            <person name="Young S.L."/>
            <person name="Kuo A."/>
            <person name="Abedin M."/>
            <person name="Chapman J."/>
            <person name="Fairclough S."/>
            <person name="Hellsten U."/>
            <person name="Isogai Y."/>
            <person name="Letunic I."/>
            <person name="Marr M."/>
            <person name="Pincus D."/>
            <person name="Putnam N."/>
            <person name="Rokas A."/>
            <person name="Wright K.J."/>
            <person name="Zuzow R."/>
            <person name="Dirks W."/>
            <person name="Good M."/>
            <person name="Goodstein D."/>
            <person name="Lemons D."/>
            <person name="Li W."/>
            <person name="Lyons J.B."/>
            <person name="Morris A."/>
            <person name="Nichols S."/>
            <person name="Richter D.J."/>
            <person name="Salamov A."/>
            <person name="Bork P."/>
            <person name="Lim W.A."/>
            <person name="Manning G."/>
            <person name="Miller W.T."/>
            <person name="McGinnis W."/>
            <person name="Shapiro H."/>
            <person name="Tjian R."/>
            <person name="Grigoriev I.V."/>
            <person name="Rokhsar D."/>
        </authorList>
    </citation>
    <scope>NUCLEOTIDE SEQUENCE [LARGE SCALE GENOMIC DNA]</scope>
    <source>
        <strain evidence="4">MX1 / ATCC 50154</strain>
    </source>
</reference>
<keyword evidence="4" id="KW-1185">Reference proteome</keyword>
<evidence type="ECO:0000256" key="1">
    <source>
        <dbReference type="SAM" id="Coils"/>
    </source>
</evidence>
<dbReference type="FunCoup" id="A9V6D2">
    <property type="interactions" value="405"/>
</dbReference>
<feature type="domain" description="Rab-GAP TBC" evidence="2">
    <location>
        <begin position="315"/>
        <end position="513"/>
    </location>
</feature>
<dbReference type="PROSITE" id="PS50086">
    <property type="entry name" value="TBC_RABGAP"/>
    <property type="match status" value="1"/>
</dbReference>
<dbReference type="Pfam" id="PF00566">
    <property type="entry name" value="RabGAP-TBC"/>
    <property type="match status" value="1"/>
</dbReference>
<proteinExistence type="predicted"/>
<organism evidence="3 4">
    <name type="scientific">Monosiga brevicollis</name>
    <name type="common">Choanoflagellate</name>
    <dbReference type="NCBI Taxonomy" id="81824"/>
    <lineage>
        <taxon>Eukaryota</taxon>
        <taxon>Choanoflagellata</taxon>
        <taxon>Craspedida</taxon>
        <taxon>Salpingoecidae</taxon>
        <taxon>Monosiga</taxon>
    </lineage>
</organism>
<dbReference type="GO" id="GO:0005096">
    <property type="term" value="F:GTPase activator activity"/>
    <property type="evidence" value="ECO:0000318"/>
    <property type="project" value="GO_Central"/>
</dbReference>
<dbReference type="KEGG" id="mbr:MONBRDRAFT_33605"/>
<evidence type="ECO:0000313" key="3">
    <source>
        <dbReference type="EMBL" id="EDQ86975.1"/>
    </source>
</evidence>
<dbReference type="Proteomes" id="UP000001357">
    <property type="component" value="Unassembled WGS sequence"/>
</dbReference>
<dbReference type="PANTHER" id="PTHR47219:SF20">
    <property type="entry name" value="TBC1 DOMAIN FAMILY MEMBER 2B"/>
    <property type="match status" value="1"/>
</dbReference>
<feature type="coiled-coil region" evidence="1">
    <location>
        <begin position="69"/>
        <end position="96"/>
    </location>
</feature>
<gene>
    <name evidence="3" type="ORF">MONBRDRAFT_33605</name>
</gene>
<dbReference type="SMART" id="SM00164">
    <property type="entry name" value="TBC"/>
    <property type="match status" value="1"/>
</dbReference>
<dbReference type="RefSeq" id="XP_001748214.1">
    <property type="nucleotide sequence ID" value="XM_001748162.1"/>
</dbReference>
<dbReference type="Gene3D" id="1.10.10.750">
    <property type="entry name" value="Ypt/Rab-GAP domain of gyp1p, domain 1"/>
    <property type="match status" value="1"/>
</dbReference>
<sequence length="604" mass="68904">MTRRHVAAAATDAAHCRMQIGSLTPPNDQHRVLRVLSLGLRGRNSQNGIDFEQGSSFIEYDDTAEERYIQQLQIEVKALREELTASEMRNKAQQTELQKFQDTASFAHASPQEQARTFGELKLKLVECEEQTKAMTRERDASREKTVAIRTQLQDCMQKRDEQAHTIAELREEVRRLQQQQMQRLSHENTGAQSPMAGATATLPAASESAKFQHMLEMAIKLQAEAGDLDLLPSEPIIMASPTSGSATVPTVVTYDEFGFPEPNLPQVPLGILNTMARERDMEPEWAKFMTEANSLDEIRYRASSQKVKDLVRRGVPSRFRGELWKQLVRDVSAPSRRSYPPNHFAQLREQNKGKSSPAIRQIEQDLLRTFPSHPDYMTMGSDRIQSLYTVLSVYTWHDQLLGQDIGYCQGMNLIAAVLLLYLDEEEAFWGLDAIVGRILPAHYFDKTLIGALTDQRVCHELFVERSPKLAAHLRAYEVDPDMTIFQFMLTLSIDVLPVFTAVRIMDSILLEGNKVLFRYVLGMFKALEPDIMKLNDRSALLSYIREACQCVYDVPLLAKHAFDGLKYFTSRTIDDKRQRHQELVCREQEELQATRRRFNSSSA</sequence>
<dbReference type="SUPFAM" id="SSF47923">
    <property type="entry name" value="Ypt/Rab-GAP domain of gyp1p"/>
    <property type="match status" value="2"/>
</dbReference>
<dbReference type="GO" id="GO:0005886">
    <property type="term" value="C:plasma membrane"/>
    <property type="evidence" value="ECO:0000318"/>
    <property type="project" value="GO_Central"/>
</dbReference>
<dbReference type="EMBL" id="CH991562">
    <property type="protein sequence ID" value="EDQ86975.1"/>
    <property type="molecule type" value="Genomic_DNA"/>
</dbReference>
<dbReference type="STRING" id="81824.A9V6D2"/>
<name>A9V6D2_MONBE</name>
<dbReference type="FunFam" id="1.10.472.80:FF:000085">
    <property type="entry name" value="TBC domain containing protein"/>
    <property type="match status" value="1"/>
</dbReference>
<dbReference type="InterPro" id="IPR050302">
    <property type="entry name" value="Rab_GAP_TBC_domain"/>
</dbReference>
<dbReference type="InterPro" id="IPR000195">
    <property type="entry name" value="Rab-GAP-TBC_dom"/>
</dbReference>
<dbReference type="GO" id="GO:0005737">
    <property type="term" value="C:cytoplasm"/>
    <property type="evidence" value="ECO:0000318"/>
    <property type="project" value="GO_Central"/>
</dbReference>
<dbReference type="FunFam" id="1.10.8.270:FF:000026">
    <property type="entry name" value="TBC (Tre-2/Bub2/Cdc16) domain family"/>
    <property type="match status" value="1"/>
</dbReference>
<evidence type="ECO:0000313" key="4">
    <source>
        <dbReference type="Proteomes" id="UP000001357"/>
    </source>
</evidence>
<evidence type="ECO:0000259" key="2">
    <source>
        <dbReference type="PROSITE" id="PS50086"/>
    </source>
</evidence>
<protein>
    <recommendedName>
        <fullName evidence="2">Rab-GAP TBC domain-containing protein</fullName>
    </recommendedName>
</protein>
<dbReference type="InParanoid" id="A9V6D2"/>
<dbReference type="PANTHER" id="PTHR47219">
    <property type="entry name" value="RAB GTPASE-ACTIVATING PROTEIN 1-LIKE"/>
    <property type="match status" value="1"/>
</dbReference>
<keyword evidence="1" id="KW-0175">Coiled coil</keyword>
<dbReference type="eggNOG" id="KOG2058">
    <property type="taxonomic scope" value="Eukaryota"/>
</dbReference>
<dbReference type="AlphaFoldDB" id="A9V6D2"/>